<dbReference type="PANTHER" id="PTHR43157">
    <property type="entry name" value="PHOSPHATIDYLINOSITOL-GLYCAN BIOSYNTHESIS CLASS F PROTEIN-RELATED"/>
    <property type="match status" value="1"/>
</dbReference>
<proteinExistence type="predicted"/>
<reference evidence="2" key="1">
    <citation type="submission" date="2021-01" db="EMBL/GenBank/DDBJ databases">
        <authorList>
            <person name="Corre E."/>
            <person name="Pelletier E."/>
            <person name="Niang G."/>
            <person name="Scheremetjew M."/>
            <person name="Finn R."/>
            <person name="Kale V."/>
            <person name="Holt S."/>
            <person name="Cochrane G."/>
            <person name="Meng A."/>
            <person name="Brown T."/>
            <person name="Cohen L."/>
        </authorList>
    </citation>
    <scope>NUCLEOTIDE SEQUENCE</scope>
    <source>
        <strain evidence="2">CCMP3105</strain>
    </source>
</reference>
<dbReference type="PRINTS" id="PR00081">
    <property type="entry name" value="GDHRDH"/>
</dbReference>
<organism evidence="2">
    <name type="scientific">Alexandrium monilatum</name>
    <dbReference type="NCBI Taxonomy" id="311494"/>
    <lineage>
        <taxon>Eukaryota</taxon>
        <taxon>Sar</taxon>
        <taxon>Alveolata</taxon>
        <taxon>Dinophyceae</taxon>
        <taxon>Gonyaulacales</taxon>
        <taxon>Pyrocystaceae</taxon>
        <taxon>Alexandrium</taxon>
    </lineage>
</organism>
<dbReference type="InterPro" id="IPR002347">
    <property type="entry name" value="SDR_fam"/>
</dbReference>
<dbReference type="AlphaFoldDB" id="A0A7S4R3L5"/>
<evidence type="ECO:0008006" key="3">
    <source>
        <dbReference type="Google" id="ProtNLM"/>
    </source>
</evidence>
<dbReference type="InterPro" id="IPR036291">
    <property type="entry name" value="NAD(P)-bd_dom_sf"/>
</dbReference>
<evidence type="ECO:0000256" key="1">
    <source>
        <dbReference type="ARBA" id="ARBA00023002"/>
    </source>
</evidence>
<dbReference type="Gene3D" id="3.40.50.720">
    <property type="entry name" value="NAD(P)-binding Rossmann-like Domain"/>
    <property type="match status" value="1"/>
</dbReference>
<dbReference type="Pfam" id="PF00106">
    <property type="entry name" value="adh_short"/>
    <property type="match status" value="1"/>
</dbReference>
<gene>
    <name evidence="2" type="ORF">AMON00008_LOCUS29738</name>
</gene>
<accession>A0A7S4R3L5</accession>
<keyword evidence="1" id="KW-0560">Oxidoreductase</keyword>
<evidence type="ECO:0000313" key="2">
    <source>
        <dbReference type="EMBL" id="CAE4602533.1"/>
    </source>
</evidence>
<name>A0A7S4R3L5_9DINO</name>
<dbReference type="GO" id="GO:0016491">
    <property type="term" value="F:oxidoreductase activity"/>
    <property type="evidence" value="ECO:0007669"/>
    <property type="project" value="UniProtKB-KW"/>
</dbReference>
<dbReference type="EMBL" id="HBNR01042754">
    <property type="protein sequence ID" value="CAE4602533.1"/>
    <property type="molecule type" value="Transcribed_RNA"/>
</dbReference>
<protein>
    <recommendedName>
        <fullName evidence="3">Protochlorophyllide reductase</fullName>
    </recommendedName>
</protein>
<dbReference type="SUPFAM" id="SSF51735">
    <property type="entry name" value="NAD(P)-binding Rossmann-fold domains"/>
    <property type="match status" value="1"/>
</dbReference>
<sequence length="378" mass="40359">MWWPLAAAAAAVALGIVGYRGDAFWCSARGLPLGSFWRPYGFTYDQVPSLLGKVVLVTGANTGLGFEVAKQCVQAGATVVLACRDVAKGEQAARGIAEAAKVPPARLRVVHLDLADLRQVDRAASAILEQLDALHAVINNAGVATQFPQPALTVDGVERTFQANFLGHFHLTLRLLPLLERSAASSGVRSRVVHLTSGAHRAAPAEGVPLSLEGINDVSVGPFARYGMAKLASMAWSGELARRYPHAVLSNAVHPGVVATEMLRIDTFREMLGPLLGPLAWVAGRLRNRLLAYSPRTAALSVLYCAVSSEIEKRSTTGRLFVPVATQWPPHHPKAEDAAFGRALWETSQAIVQRALAVDLAEASAGVAREDRQAGPRR</sequence>
<dbReference type="PANTHER" id="PTHR43157:SF31">
    <property type="entry name" value="PHOSPHATIDYLINOSITOL-GLYCAN BIOSYNTHESIS CLASS F PROTEIN"/>
    <property type="match status" value="1"/>
</dbReference>